<dbReference type="GO" id="GO:0016829">
    <property type="term" value="F:lyase activity"/>
    <property type="evidence" value="ECO:0007669"/>
    <property type="project" value="UniProtKB-KW"/>
</dbReference>
<evidence type="ECO:0000313" key="8">
    <source>
        <dbReference type="Proteomes" id="UP000198598"/>
    </source>
</evidence>
<dbReference type="GO" id="GO:0042597">
    <property type="term" value="C:periplasmic space"/>
    <property type="evidence" value="ECO:0007669"/>
    <property type="project" value="UniProtKB-SubCell"/>
</dbReference>
<dbReference type="OrthoDB" id="7335480at2"/>
<gene>
    <name evidence="7" type="ORF">SAMN05216167_12834</name>
</gene>
<keyword evidence="4" id="KW-0456">Lyase</keyword>
<dbReference type="Proteomes" id="UP000198598">
    <property type="component" value="Unassembled WGS sequence"/>
</dbReference>
<accession>A0A1I2FXW8</accession>
<evidence type="ECO:0000313" key="7">
    <source>
        <dbReference type="EMBL" id="SFF09753.1"/>
    </source>
</evidence>
<evidence type="ECO:0000259" key="5">
    <source>
        <dbReference type="Pfam" id="PF07940"/>
    </source>
</evidence>
<dbReference type="SUPFAM" id="SSF48230">
    <property type="entry name" value="Chondroitin AC/alginate lyase"/>
    <property type="match status" value="1"/>
</dbReference>
<feature type="domain" description="Heparinase II/III-like C-terminal" evidence="5">
    <location>
        <begin position="311"/>
        <end position="485"/>
    </location>
</feature>
<dbReference type="InterPro" id="IPR031680">
    <property type="entry name" value="Hepar_II_III_N"/>
</dbReference>
<dbReference type="InterPro" id="IPR012480">
    <property type="entry name" value="Hepar_II_III_C"/>
</dbReference>
<evidence type="ECO:0000256" key="3">
    <source>
        <dbReference type="ARBA" id="ARBA00022764"/>
    </source>
</evidence>
<protein>
    <submittedName>
        <fullName evidence="7">Heparinase II/III N-terminus</fullName>
    </submittedName>
</protein>
<dbReference type="AlphaFoldDB" id="A0A1I2FXW8"/>
<evidence type="ECO:0000259" key="6">
    <source>
        <dbReference type="Pfam" id="PF16889"/>
    </source>
</evidence>
<reference evidence="7 8" key="1">
    <citation type="submission" date="2016-10" db="EMBL/GenBank/DDBJ databases">
        <authorList>
            <person name="de Groot N.N."/>
        </authorList>
    </citation>
    <scope>NUCLEOTIDE SEQUENCE [LARGE SCALE GENOMIC DNA]</scope>
    <source>
        <strain evidence="7 8">DSM 26130</strain>
    </source>
</reference>
<proteinExistence type="predicted"/>
<dbReference type="STRING" id="662367.SAMN05216167_12834"/>
<evidence type="ECO:0000256" key="2">
    <source>
        <dbReference type="ARBA" id="ARBA00022729"/>
    </source>
</evidence>
<keyword evidence="2" id="KW-0732">Signal</keyword>
<evidence type="ECO:0000256" key="4">
    <source>
        <dbReference type="ARBA" id="ARBA00023239"/>
    </source>
</evidence>
<feature type="domain" description="Heparin-sulfate lyase N-terminal" evidence="6">
    <location>
        <begin position="165"/>
        <end position="282"/>
    </location>
</feature>
<comment type="subcellular location">
    <subcellularLocation>
        <location evidence="1">Periplasm</location>
    </subcellularLocation>
</comment>
<dbReference type="RefSeq" id="WP_093834017.1">
    <property type="nucleotide sequence ID" value="NZ_FOLQ01000028.1"/>
</dbReference>
<organism evidence="7 8">
    <name type="scientific">Spirosoma endophyticum</name>
    <dbReference type="NCBI Taxonomy" id="662367"/>
    <lineage>
        <taxon>Bacteria</taxon>
        <taxon>Pseudomonadati</taxon>
        <taxon>Bacteroidota</taxon>
        <taxon>Cytophagia</taxon>
        <taxon>Cytophagales</taxon>
        <taxon>Cytophagaceae</taxon>
        <taxon>Spirosoma</taxon>
    </lineage>
</organism>
<dbReference type="PANTHER" id="PTHR39210">
    <property type="entry name" value="HEPARIN-SULFATE LYASE"/>
    <property type="match status" value="1"/>
</dbReference>
<dbReference type="InterPro" id="IPR008929">
    <property type="entry name" value="Chondroitin_lyas"/>
</dbReference>
<dbReference type="PANTHER" id="PTHR39210:SF1">
    <property type="entry name" value="HEPARIN-SULFATE LYASE"/>
    <property type="match status" value="1"/>
</dbReference>
<dbReference type="Pfam" id="PF07940">
    <property type="entry name" value="Hepar_II_III_C"/>
    <property type="match status" value="1"/>
</dbReference>
<keyword evidence="3" id="KW-0574">Periplasm</keyword>
<dbReference type="Gene3D" id="1.50.10.100">
    <property type="entry name" value="Chondroitin AC/alginate lyase"/>
    <property type="match status" value="1"/>
</dbReference>
<dbReference type="Pfam" id="PF16889">
    <property type="entry name" value="Hepar_II_III_N"/>
    <property type="match status" value="1"/>
</dbReference>
<name>A0A1I2FXW8_9BACT</name>
<evidence type="ECO:0000256" key="1">
    <source>
        <dbReference type="ARBA" id="ARBA00004418"/>
    </source>
</evidence>
<dbReference type="EMBL" id="FOLQ01000028">
    <property type="protein sequence ID" value="SFF09753.1"/>
    <property type="molecule type" value="Genomic_DNA"/>
</dbReference>
<dbReference type="Gene3D" id="2.70.98.70">
    <property type="match status" value="1"/>
</dbReference>
<keyword evidence="8" id="KW-1185">Reference proteome</keyword>
<sequence>MTNPGLLWRTVRHLTLRQMVYQVLNRLRRRARLLFPEVEPESYFLTMPNADKPVSWQNGTFTFLNQSQLFPEQIDWNFSGNGKLWTYHLNYFDFLNQPGMTAEAGLALVQDFMNQTDTLRDGLESYPTSLRIINWVQFLSRNQINAATINRHLFAQVHLLSRRLEYHLSGNHLLENGLSLLIGALYFRHERWFRLAASLVCTELTAQVLADGAHYERSPMYHQLLLDRLLTVLLALQRDTWHKENTLAAFLDQKASHMLHWLNAITFRNGDVPMVNDSVAGVAPTTRQLREKAERMLQPSTGFVDIRPETKSTRRAESGYRFFRQERYELMINIGSIGPDHQPGHAHADTFSFLLNVDNLPVIVDNSASTYQMSQRRAWERSTAAHNTVEVNSSNSSEVWAGFRVGRRARVKVQQDTESRLMASHDGYQCDNVIHERTWSVEETKICITDRLLEHTDSKANRVGIARLYFHPAIQVADVDNVVMAGPIKITFSSVTNFNFHVTRYDMADGFNRLQTGQCVEVVFDNQLETTIYLLDENPLPNVLFRA</sequence>